<keyword evidence="1" id="KW-1188">Viral release from host cell</keyword>
<dbReference type="Proteomes" id="UP000533469">
    <property type="component" value="Unassembled WGS sequence"/>
</dbReference>
<reference evidence="3 4" key="1">
    <citation type="submission" date="2020-08" db="EMBL/GenBank/DDBJ databases">
        <title>Genomic Encyclopedia of Type Strains, Phase IV (KMG-IV): sequencing the most valuable type-strain genomes for metagenomic binning, comparative biology and taxonomic classification.</title>
        <authorList>
            <person name="Goeker M."/>
        </authorList>
    </citation>
    <scope>NUCLEOTIDE SEQUENCE [LARGE SCALE GENOMIC DNA]</scope>
    <source>
        <strain evidence="3 4">DSM 5895</strain>
    </source>
</reference>
<dbReference type="Gene3D" id="1.10.10.1400">
    <property type="entry name" value="Terminase, small subunit, N-terminal DNA-binding domain, HTH motif"/>
    <property type="match status" value="1"/>
</dbReference>
<dbReference type="PANTHER" id="PTHR41328">
    <property type="entry name" value="TERMINASE SMALL SUBUNIT-RELATED"/>
    <property type="match status" value="1"/>
</dbReference>
<dbReference type="InterPro" id="IPR052404">
    <property type="entry name" value="SPP1-like_terminase"/>
</dbReference>
<keyword evidence="2" id="KW-0231">Viral genome packaging</keyword>
<evidence type="ECO:0000256" key="1">
    <source>
        <dbReference type="ARBA" id="ARBA00022612"/>
    </source>
</evidence>
<dbReference type="PANTHER" id="PTHR41328:SF2">
    <property type="entry name" value="TERMINASE SMALL SUBUNIT"/>
    <property type="match status" value="1"/>
</dbReference>
<evidence type="ECO:0000313" key="3">
    <source>
        <dbReference type="EMBL" id="MBB3773059.1"/>
    </source>
</evidence>
<dbReference type="RefSeq" id="WP_183191198.1">
    <property type="nucleotide sequence ID" value="NZ_JACICD010000007.1"/>
</dbReference>
<evidence type="ECO:0000256" key="2">
    <source>
        <dbReference type="ARBA" id="ARBA00023219"/>
    </source>
</evidence>
<dbReference type="InterPro" id="IPR038713">
    <property type="entry name" value="Terminase_Gp1_N_sf"/>
</dbReference>
<organism evidence="3 4">
    <name type="scientific">Ancylobacter tetraedralis</name>
    <dbReference type="NCBI Taxonomy" id="217068"/>
    <lineage>
        <taxon>Bacteria</taxon>
        <taxon>Pseudomonadati</taxon>
        <taxon>Pseudomonadota</taxon>
        <taxon>Alphaproteobacteria</taxon>
        <taxon>Hyphomicrobiales</taxon>
        <taxon>Xanthobacteraceae</taxon>
        <taxon>Ancylobacter</taxon>
    </lineage>
</organism>
<dbReference type="Pfam" id="PF03592">
    <property type="entry name" value="Terminase_2"/>
    <property type="match status" value="1"/>
</dbReference>
<name>A0A839ZE76_9HYPH</name>
<evidence type="ECO:0000313" key="4">
    <source>
        <dbReference type="Proteomes" id="UP000533469"/>
    </source>
</evidence>
<sequence length="217" mass="24105">EAARRAGYAEHTARFMASRILRNPDVAAAIRIAMAERARRTQIDADAVLHRWWATATANPNDVIQHIRGACRYCHGADHAYQWRDRREFRTALAQARAKMEPDDLLPSEEGGCGYNALAEPHPECPRCDGIGESMFVALDTNSPLATPLYDGLKKTKDGIELHLADRAKALEMVARHLGMFNDKLKLQGDAENPLTVLLREIQGSSLQPIAIPIDDD</sequence>
<feature type="non-terminal residue" evidence="3">
    <location>
        <position position="1"/>
    </location>
</feature>
<keyword evidence="4" id="KW-1185">Reference proteome</keyword>
<dbReference type="GO" id="GO:0051276">
    <property type="term" value="P:chromosome organization"/>
    <property type="evidence" value="ECO:0007669"/>
    <property type="project" value="InterPro"/>
</dbReference>
<dbReference type="InterPro" id="IPR005335">
    <property type="entry name" value="Terminase_ssu"/>
</dbReference>
<comment type="caution">
    <text evidence="3">The sequence shown here is derived from an EMBL/GenBank/DDBJ whole genome shotgun (WGS) entry which is preliminary data.</text>
</comment>
<dbReference type="EMBL" id="JACICD010000007">
    <property type="protein sequence ID" value="MBB3773059.1"/>
    <property type="molecule type" value="Genomic_DNA"/>
</dbReference>
<protein>
    <submittedName>
        <fullName evidence="3">Phage terminase small subunit</fullName>
    </submittedName>
</protein>
<dbReference type="AlphaFoldDB" id="A0A839ZE76"/>
<accession>A0A839ZE76</accession>
<proteinExistence type="predicted"/>
<gene>
    <name evidence="3" type="ORF">FHS55_003684</name>
</gene>